<evidence type="ECO:0000313" key="4">
    <source>
        <dbReference type="Proteomes" id="UP000490800"/>
    </source>
</evidence>
<reference evidence="3 4" key="1">
    <citation type="journal article" date="2019" name="Microorganisms">
        <title>Paenibacillus lutrae sp. nov., A Chitinolytic Species Isolated from A River Otter in Castril Natural Park, Granada, Spain.</title>
        <authorList>
            <person name="Rodriguez M."/>
            <person name="Reina J.C."/>
            <person name="Bejar V."/>
            <person name="Llamas I."/>
        </authorList>
    </citation>
    <scope>NUCLEOTIDE SEQUENCE [LARGE SCALE GENOMIC DNA]</scope>
    <source>
        <strain evidence="3 4">N10</strain>
    </source>
</reference>
<evidence type="ECO:0000256" key="1">
    <source>
        <dbReference type="SAM" id="MobiDB-lite"/>
    </source>
</evidence>
<dbReference type="AlphaFoldDB" id="A0A7X3JZ36"/>
<feature type="signal peptide" evidence="2">
    <location>
        <begin position="1"/>
        <end position="23"/>
    </location>
</feature>
<protein>
    <submittedName>
        <fullName evidence="3">Uncharacterized protein</fullName>
    </submittedName>
</protein>
<name>A0A7X3JZ36_9BACL</name>
<gene>
    <name evidence="3" type="ORF">EDM21_09525</name>
</gene>
<dbReference type="EMBL" id="RHLK01000004">
    <property type="protein sequence ID" value="MVO99768.1"/>
    <property type="molecule type" value="Genomic_DNA"/>
</dbReference>
<feature type="region of interest" description="Disordered" evidence="1">
    <location>
        <begin position="54"/>
        <end position="78"/>
    </location>
</feature>
<dbReference type="OrthoDB" id="9819525at2"/>
<proteinExistence type="predicted"/>
<dbReference type="PROSITE" id="PS51257">
    <property type="entry name" value="PROKAR_LIPOPROTEIN"/>
    <property type="match status" value="1"/>
</dbReference>
<feature type="chain" id="PRO_5039013653" evidence="2">
    <location>
        <begin position="24"/>
        <end position="234"/>
    </location>
</feature>
<organism evidence="3 4">
    <name type="scientific">Paenibacillus lutrae</name>
    <dbReference type="NCBI Taxonomy" id="2078573"/>
    <lineage>
        <taxon>Bacteria</taxon>
        <taxon>Bacillati</taxon>
        <taxon>Bacillota</taxon>
        <taxon>Bacilli</taxon>
        <taxon>Bacillales</taxon>
        <taxon>Paenibacillaceae</taxon>
        <taxon>Paenibacillus</taxon>
    </lineage>
</organism>
<keyword evidence="4" id="KW-1185">Reference proteome</keyword>
<evidence type="ECO:0000313" key="3">
    <source>
        <dbReference type="EMBL" id="MVO99768.1"/>
    </source>
</evidence>
<sequence>MHVFYKKLAMLALLAVIAAGCQNQTKLEQEQSAGPAAGFSAESKADIRHEAAYAPEVSASSSDPMSKTLPAPSARVDGGVMLDKNSSGPEYLSPVELVSFVHEVAEKGHSPILKRLLAEWTGGSKNLASLEQKLADLSKNAGGYYKLAYIEIELKDLTEVAKEDFRERGVVPKDDKNPAQAAGQHLVYVSGGEQQYLWTVLMKPNKAGYYLDSMREFPSETLNGYVKTPEKYLQ</sequence>
<dbReference type="Proteomes" id="UP000490800">
    <property type="component" value="Unassembled WGS sequence"/>
</dbReference>
<dbReference type="RefSeq" id="WP_157335024.1">
    <property type="nucleotide sequence ID" value="NZ_RHLK01000004.1"/>
</dbReference>
<accession>A0A7X3JZ36</accession>
<evidence type="ECO:0000256" key="2">
    <source>
        <dbReference type="SAM" id="SignalP"/>
    </source>
</evidence>
<comment type="caution">
    <text evidence="3">The sequence shown here is derived from an EMBL/GenBank/DDBJ whole genome shotgun (WGS) entry which is preliminary data.</text>
</comment>
<keyword evidence="2" id="KW-0732">Signal</keyword>